<keyword evidence="2" id="KW-1185">Reference proteome</keyword>
<dbReference type="Proteomes" id="UP000735302">
    <property type="component" value="Unassembled WGS sequence"/>
</dbReference>
<sequence length="91" mass="10175">MLNKTSLTQTARLPAVFRHERRIFTRAIVHAFPIVTVGFHINTWDDGLALTQSVDQGLPIAAWSVTLGLVWFLTHHVAPRCVETDQVPCIA</sequence>
<accession>A0AAV4D7U7</accession>
<dbReference type="AlphaFoldDB" id="A0AAV4D7U7"/>
<organism evidence="1 2">
    <name type="scientific">Plakobranchus ocellatus</name>
    <dbReference type="NCBI Taxonomy" id="259542"/>
    <lineage>
        <taxon>Eukaryota</taxon>
        <taxon>Metazoa</taxon>
        <taxon>Spiralia</taxon>
        <taxon>Lophotrochozoa</taxon>
        <taxon>Mollusca</taxon>
        <taxon>Gastropoda</taxon>
        <taxon>Heterobranchia</taxon>
        <taxon>Euthyneura</taxon>
        <taxon>Panpulmonata</taxon>
        <taxon>Sacoglossa</taxon>
        <taxon>Placobranchoidea</taxon>
        <taxon>Plakobranchidae</taxon>
        <taxon>Plakobranchus</taxon>
    </lineage>
</organism>
<gene>
    <name evidence="1" type="ORF">PoB_006652600</name>
</gene>
<evidence type="ECO:0000313" key="2">
    <source>
        <dbReference type="Proteomes" id="UP000735302"/>
    </source>
</evidence>
<name>A0AAV4D7U7_9GAST</name>
<evidence type="ECO:0000313" key="1">
    <source>
        <dbReference type="EMBL" id="GFO40021.1"/>
    </source>
</evidence>
<proteinExistence type="predicted"/>
<dbReference type="EMBL" id="BLXT01007574">
    <property type="protein sequence ID" value="GFO40021.1"/>
    <property type="molecule type" value="Genomic_DNA"/>
</dbReference>
<protein>
    <submittedName>
        <fullName evidence="1">Uncharacterized protein</fullName>
    </submittedName>
</protein>
<reference evidence="1 2" key="1">
    <citation type="journal article" date="2021" name="Elife">
        <title>Chloroplast acquisition without the gene transfer in kleptoplastic sea slugs, Plakobranchus ocellatus.</title>
        <authorList>
            <person name="Maeda T."/>
            <person name="Takahashi S."/>
            <person name="Yoshida T."/>
            <person name="Shimamura S."/>
            <person name="Takaki Y."/>
            <person name="Nagai Y."/>
            <person name="Toyoda A."/>
            <person name="Suzuki Y."/>
            <person name="Arimoto A."/>
            <person name="Ishii H."/>
            <person name="Satoh N."/>
            <person name="Nishiyama T."/>
            <person name="Hasebe M."/>
            <person name="Maruyama T."/>
            <person name="Minagawa J."/>
            <person name="Obokata J."/>
            <person name="Shigenobu S."/>
        </authorList>
    </citation>
    <scope>NUCLEOTIDE SEQUENCE [LARGE SCALE GENOMIC DNA]</scope>
</reference>
<comment type="caution">
    <text evidence="1">The sequence shown here is derived from an EMBL/GenBank/DDBJ whole genome shotgun (WGS) entry which is preliminary data.</text>
</comment>